<name>A0ABR2R7T8_9ROSI</name>
<gene>
    <name evidence="2" type="ORF">V6N11_080476</name>
</gene>
<dbReference type="Proteomes" id="UP001396334">
    <property type="component" value="Unassembled WGS sequence"/>
</dbReference>
<protein>
    <recommendedName>
        <fullName evidence="4">Reverse transcriptase zinc-binding domain-containing protein</fullName>
    </recommendedName>
</protein>
<organism evidence="2 3">
    <name type="scientific">Hibiscus sabdariffa</name>
    <name type="common">roselle</name>
    <dbReference type="NCBI Taxonomy" id="183260"/>
    <lineage>
        <taxon>Eukaryota</taxon>
        <taxon>Viridiplantae</taxon>
        <taxon>Streptophyta</taxon>
        <taxon>Embryophyta</taxon>
        <taxon>Tracheophyta</taxon>
        <taxon>Spermatophyta</taxon>
        <taxon>Magnoliopsida</taxon>
        <taxon>eudicotyledons</taxon>
        <taxon>Gunneridae</taxon>
        <taxon>Pentapetalae</taxon>
        <taxon>rosids</taxon>
        <taxon>malvids</taxon>
        <taxon>Malvales</taxon>
        <taxon>Malvaceae</taxon>
        <taxon>Malvoideae</taxon>
        <taxon>Hibiscus</taxon>
    </lineage>
</organism>
<accession>A0ABR2R7T8</accession>
<evidence type="ECO:0000313" key="3">
    <source>
        <dbReference type="Proteomes" id="UP001396334"/>
    </source>
</evidence>
<keyword evidence="1" id="KW-0812">Transmembrane</keyword>
<evidence type="ECO:0000313" key="2">
    <source>
        <dbReference type="EMBL" id="KAK9009000.1"/>
    </source>
</evidence>
<keyword evidence="1" id="KW-1133">Transmembrane helix</keyword>
<keyword evidence="3" id="KW-1185">Reference proteome</keyword>
<feature type="transmembrane region" description="Helical" evidence="1">
    <location>
        <begin position="61"/>
        <end position="83"/>
    </location>
</feature>
<keyword evidence="1" id="KW-0472">Membrane</keyword>
<comment type="caution">
    <text evidence="2">The sequence shown here is derived from an EMBL/GenBank/DDBJ whole genome shotgun (WGS) entry which is preliminary data.</text>
</comment>
<dbReference type="EMBL" id="JBBPBN010000025">
    <property type="protein sequence ID" value="KAK9009000.1"/>
    <property type="molecule type" value="Genomic_DNA"/>
</dbReference>
<evidence type="ECO:0008006" key="4">
    <source>
        <dbReference type="Google" id="ProtNLM"/>
    </source>
</evidence>
<proteinExistence type="predicted"/>
<evidence type="ECO:0000256" key="1">
    <source>
        <dbReference type="SAM" id="Phobius"/>
    </source>
</evidence>
<sequence length="159" mass="18420">MEGNPSCCVLCKTKEEDSTHLFDGCSFVRIFWNQFCDWWGVNWVGVESFDALLKILFSVNFSGHICSLWLIALAATLWSIWLMRNENIFYIKKLYVKELLFNSKMRALVWMKALKSGSFGNADDWWERPITCLNVGCLGLTHWLRRGGDLTFVCFLNGL</sequence>
<reference evidence="2 3" key="1">
    <citation type="journal article" date="2024" name="G3 (Bethesda)">
        <title>Genome assembly of Hibiscus sabdariffa L. provides insights into metabolisms of medicinal natural products.</title>
        <authorList>
            <person name="Kim T."/>
        </authorList>
    </citation>
    <scope>NUCLEOTIDE SEQUENCE [LARGE SCALE GENOMIC DNA]</scope>
    <source>
        <strain evidence="2">TK-2024</strain>
        <tissue evidence="2">Old leaves</tissue>
    </source>
</reference>